<keyword evidence="3" id="KW-0596">Phosphopantetheine</keyword>
<dbReference type="PANTHER" id="PTHR45398">
    <property type="match status" value="1"/>
</dbReference>
<dbReference type="GO" id="GO:0003824">
    <property type="term" value="F:catalytic activity"/>
    <property type="evidence" value="ECO:0007669"/>
    <property type="project" value="InterPro"/>
</dbReference>
<dbReference type="STRING" id="1925591.BI308_16375"/>
<dbReference type="InterPro" id="IPR041464">
    <property type="entry name" value="TubC_N"/>
</dbReference>
<dbReference type="FunFam" id="2.30.38.10:FF:000001">
    <property type="entry name" value="Non-ribosomal peptide synthetase PvdI"/>
    <property type="match status" value="1"/>
</dbReference>
<evidence type="ECO:0000256" key="5">
    <source>
        <dbReference type="ARBA" id="ARBA00023194"/>
    </source>
</evidence>
<evidence type="ECO:0000256" key="2">
    <source>
        <dbReference type="ARBA" id="ARBA00006432"/>
    </source>
</evidence>
<dbReference type="FunFam" id="3.40.50.980:FF:000001">
    <property type="entry name" value="Non-ribosomal peptide synthetase"/>
    <property type="match status" value="1"/>
</dbReference>
<dbReference type="InterPro" id="IPR025110">
    <property type="entry name" value="AMP-bd_C"/>
</dbReference>
<dbReference type="SUPFAM" id="SSF52777">
    <property type="entry name" value="CoA-dependent acyltransferases"/>
    <property type="match status" value="6"/>
</dbReference>
<dbReference type="CDD" id="cd19534">
    <property type="entry name" value="E_NRPS"/>
    <property type="match status" value="1"/>
</dbReference>
<dbReference type="InterPro" id="IPR020806">
    <property type="entry name" value="PKS_PP-bd"/>
</dbReference>
<dbReference type="GO" id="GO:0017000">
    <property type="term" value="P:antibiotic biosynthetic process"/>
    <property type="evidence" value="ECO:0007669"/>
    <property type="project" value="UniProtKB-KW"/>
</dbReference>
<dbReference type="InterPro" id="IPR029058">
    <property type="entry name" value="AB_hydrolase_fold"/>
</dbReference>
<dbReference type="Gene3D" id="3.40.50.1820">
    <property type="entry name" value="alpha/beta hydrolase"/>
    <property type="match status" value="1"/>
</dbReference>
<dbReference type="InterPro" id="IPR010071">
    <property type="entry name" value="AA_adenyl_dom"/>
</dbReference>
<proteinExistence type="inferred from homology"/>
<feature type="domain" description="Carrier" evidence="6">
    <location>
        <begin position="2071"/>
        <end position="2146"/>
    </location>
</feature>
<dbReference type="PROSITE" id="PS00012">
    <property type="entry name" value="PHOSPHOPANTETHEINE"/>
    <property type="match status" value="1"/>
</dbReference>
<dbReference type="InterPro" id="IPR001242">
    <property type="entry name" value="Condensation_dom"/>
</dbReference>
<dbReference type="InterPro" id="IPR001031">
    <property type="entry name" value="Thioesterase"/>
</dbReference>
<dbReference type="Pfam" id="PF00501">
    <property type="entry name" value="AMP-binding"/>
    <property type="match status" value="1"/>
</dbReference>
<dbReference type="SUPFAM" id="SSF53474">
    <property type="entry name" value="alpha/beta-Hydrolases"/>
    <property type="match status" value="1"/>
</dbReference>
<dbReference type="InterPro" id="IPR045851">
    <property type="entry name" value="AMP-bd_C_sf"/>
</dbReference>
<dbReference type="FunFam" id="3.40.50.12780:FF:000012">
    <property type="entry name" value="Non-ribosomal peptide synthetase"/>
    <property type="match status" value="1"/>
</dbReference>
<dbReference type="SUPFAM" id="SSF56801">
    <property type="entry name" value="Acetyl-CoA synthetase-like"/>
    <property type="match status" value="1"/>
</dbReference>
<dbReference type="Pfam" id="PF00975">
    <property type="entry name" value="Thioesterase"/>
    <property type="match status" value="1"/>
</dbReference>
<keyword evidence="4" id="KW-0597">Phosphoprotein</keyword>
<dbReference type="CDD" id="cd12117">
    <property type="entry name" value="A_NRPS_Srf_like"/>
    <property type="match status" value="1"/>
</dbReference>
<dbReference type="Gene3D" id="3.40.50.980">
    <property type="match status" value="2"/>
</dbReference>
<accession>A0A1L9QPC7</accession>
<dbReference type="InterPro" id="IPR020845">
    <property type="entry name" value="AMP-binding_CS"/>
</dbReference>
<dbReference type="Pfam" id="PF00668">
    <property type="entry name" value="Condensation"/>
    <property type="match status" value="3"/>
</dbReference>
<dbReference type="SUPFAM" id="SSF47336">
    <property type="entry name" value="ACP-like"/>
    <property type="match status" value="2"/>
</dbReference>
<dbReference type="Pfam" id="PF13193">
    <property type="entry name" value="AMP-binding_C"/>
    <property type="match status" value="1"/>
</dbReference>
<dbReference type="PANTHER" id="PTHR45398:SF1">
    <property type="entry name" value="ENZYME, PUTATIVE (JCVI)-RELATED"/>
    <property type="match status" value="1"/>
</dbReference>
<comment type="caution">
    <text evidence="7">The sequence shown here is derived from an EMBL/GenBank/DDBJ whole genome shotgun (WGS) entry which is preliminary data.</text>
</comment>
<evidence type="ECO:0000313" key="8">
    <source>
        <dbReference type="Proteomes" id="UP000183940"/>
    </source>
</evidence>
<dbReference type="PROSITE" id="PS00455">
    <property type="entry name" value="AMP_BINDING"/>
    <property type="match status" value="1"/>
</dbReference>
<evidence type="ECO:0000256" key="3">
    <source>
        <dbReference type="ARBA" id="ARBA00022450"/>
    </source>
</evidence>
<dbReference type="Pfam" id="PF00550">
    <property type="entry name" value="PP-binding"/>
    <property type="match status" value="2"/>
</dbReference>
<dbReference type="Gene3D" id="2.30.38.10">
    <property type="entry name" value="Luciferase, Domain 3"/>
    <property type="match status" value="1"/>
</dbReference>
<dbReference type="InterPro" id="IPR036736">
    <property type="entry name" value="ACP-like_sf"/>
</dbReference>
<keyword evidence="5" id="KW-0045">Antibiotic biosynthesis</keyword>
<organism evidence="7 8">
    <name type="scientific">Roseofilum reptotaenium AO1-A</name>
    <dbReference type="NCBI Taxonomy" id="1925591"/>
    <lineage>
        <taxon>Bacteria</taxon>
        <taxon>Bacillati</taxon>
        <taxon>Cyanobacteriota</taxon>
        <taxon>Cyanophyceae</taxon>
        <taxon>Desertifilales</taxon>
        <taxon>Desertifilaceae</taxon>
        <taxon>Roseofilum</taxon>
    </lineage>
</organism>
<dbReference type="Gene3D" id="3.30.559.30">
    <property type="entry name" value="Nonribosomal peptide synthetase, condensation domain"/>
    <property type="match status" value="3"/>
</dbReference>
<dbReference type="InterPro" id="IPR010060">
    <property type="entry name" value="NRPS_synth"/>
</dbReference>
<evidence type="ECO:0000259" key="6">
    <source>
        <dbReference type="PROSITE" id="PS50075"/>
    </source>
</evidence>
<dbReference type="InterPro" id="IPR044894">
    <property type="entry name" value="TubC_N_sf"/>
</dbReference>
<dbReference type="FunFam" id="3.30.559.10:FF:000012">
    <property type="entry name" value="Non-ribosomal peptide synthetase"/>
    <property type="match status" value="1"/>
</dbReference>
<comment type="similarity">
    <text evidence="2">Belongs to the ATP-dependent AMP-binding enzyme family.</text>
</comment>
<dbReference type="Pfam" id="PF18563">
    <property type="entry name" value="TubC_N"/>
    <property type="match status" value="1"/>
</dbReference>
<evidence type="ECO:0000313" key="7">
    <source>
        <dbReference type="EMBL" id="OJJ24486.1"/>
    </source>
</evidence>
<reference evidence="7" key="1">
    <citation type="submission" date="2016-10" db="EMBL/GenBank/DDBJ databases">
        <title>CRISPR-Cas defence system in Roseofilum reptotaenium: evidence of a bacteriophage-cyanobacterium arms race in the coral black band disease.</title>
        <authorList>
            <person name="Buerger P."/>
            <person name="Wood-Charlson E.M."/>
            <person name="Weynberg K.D."/>
            <person name="Willis B."/>
            <person name="Van Oppen M.J."/>
        </authorList>
    </citation>
    <scope>NUCLEOTIDE SEQUENCE [LARGE SCALE GENOMIC DNA]</scope>
    <source>
        <strain evidence="7">AO1-A</strain>
    </source>
</reference>
<dbReference type="PROSITE" id="PS50075">
    <property type="entry name" value="CARRIER"/>
    <property type="match status" value="2"/>
</dbReference>
<dbReference type="FunFam" id="3.30.300.30:FF:000010">
    <property type="entry name" value="Enterobactin synthetase component F"/>
    <property type="match status" value="1"/>
</dbReference>
<comment type="cofactor">
    <cofactor evidence="1">
        <name>pantetheine 4'-phosphate</name>
        <dbReference type="ChEBI" id="CHEBI:47942"/>
    </cofactor>
</comment>
<dbReference type="Gene3D" id="1.10.1200.10">
    <property type="entry name" value="ACP-like"/>
    <property type="match status" value="2"/>
</dbReference>
<dbReference type="GO" id="GO:0008610">
    <property type="term" value="P:lipid biosynthetic process"/>
    <property type="evidence" value="ECO:0007669"/>
    <property type="project" value="UniProtKB-ARBA"/>
</dbReference>
<dbReference type="FunFam" id="1.10.1200.10:FF:000005">
    <property type="entry name" value="Nonribosomal peptide synthetase 1"/>
    <property type="match status" value="2"/>
</dbReference>
<sequence length="2437" mass="275201">MKPIDQFLSELRELGVKVWVEGEKLRCRAPEGVLTPSMRGTLSERKAEIIRFLNQSLTPVQTLPAISPIPHDGSPLPLSWAQERLWILDQLEGKSSVYNVPGAFRITGDLQVPILESALAEIIRRHEVLRTRFESLNGTPVQVIDPPVEFELSIQDWQHLPLTQQQEQLNREIRREAQAPFDLATGPLLRVSLVRLSRTESVLLANLHHIICDGWSVGVLFQELSTLYQAYLQGEPSPLPELPIQYADYSQWQRTWLSGEVLETQLGYWQQKLADAPGLLQLPTDRPRPAVQSYRGEHQVFTLPPHLTEPLQQLSQKAGATLFMTLLAAFSTLLYRYSSQDDILIGSPIANRDRQEVEPLMGCFVNTLVLRTQFPDDITFEQLLTQVREVTLEAYTHQNVPFEQVVDALQPERNLSHSPLFQVMFVLQNAGALSCELPGVSFERLSSQIATSRFDLTLSMEETDQGILGYWEYATDLFDAATIARMAGHLQVLLEAIAANPQQKIGELPLLTEAERHKLLVEWNNTTTDYPRDKCIHQLFEEQAERTPDAIAIIFGQEQLTYRALNQKANQLARYLQRLGVQPEALVGICVERSLELIVGILAILKAGGAYVPLDPNYPAERLSYMIADANVPVLVTTQDGLERLPEPQAQVVCLDRDWEAIATQSQENLRNKINIQSLAYIIYTSGSTGKPKGVMIPHKAVVRLVIKTNYLQLKGGDRVAHASNPSFDAATFEIWGALLNRSTLIIIPKDTLMTPEKLAACLWEVSIDHLFITTALFNQIARQVPTLFKFLKSLLFGGEAVDPTWVKQILDKGRPERLLHVYGPTENTTFSSWYLVDNVPDDATNLPIGSPLSNTQFYVLDSNLTPVPIGVPGELYVGGDGLARGYLNRPELTAEKFINNPFDSGNQTSKLYKTGDLVRYLPDGNIEFLGRIDTQVKIRGFRIELGEIEAILSTHSHVEHGIVIPREDTPNSKRLVAYVVSENPDLTPLDLRQFVQDKLPEYMIPSAFVILEKLPITPNGKVDRKALPAPDIELTRTEEFIAPQNKIEQTLAEIWQDVLGLQRVSVNDNFFEIGGDSIISIQIVSRAQQAGIGLTAKQLFQHQTIAQLATVASTLQPSSAQQNRVTGEVPLTPIQHWFFEQNLAEPHHFNQSFLLKVPADINPQFLSTAIEKIVNHHDALRLRFFKNETSWKQINKNVEEIIPFERVDLSSVPPSEQTRVLEDNIAHQQTTLNLAEGPLIRSLLYQVGKQTEGRLLIVAHHLVIDGVSWRIVLEDLSAVYQQLEKGEPLQLPAKTTAFQDWSIHLLEYSKSPHLQSQLNYWLTQSQDYKLPIDYPENTTHNTVGNTDNISVQLTSEETQALLQEVPSAYNTQINDILLTTLVQTFKNWSGQSTLFLDLEGHGREELFADIDLSRTVGWFTSVFPIILQQPVEDNIGENIKSIKEQLRAIPHRGIGYGILRYLSSDLEIKSGLSALPQPEISFNYLGQFNPNESQKNSWQVASEAMGLVQSPHGKRPHILDITGIVLKDKLQIDWTYCNYLHQRSTIETLAENYINNLKALIHHCQSPETGGYTPSDFPAVQFTQIQLDTIISDIQQENHNPVKITAIYPLSPSQQGMLFESLSASESGVHIEQVVLNLEGDLDMQAWQKAWKSLIDRHEILRTGFLWKDYDKLAQFVLQSVPYELQVEDWRAEKDIQEKLAQYIRIKQEKGFNLTQVPLLDLSLFRWEDKAYYFVFTVHHVLVDGWSLGVIFKDLLTLYQGLTQDSHFSLSPTYPYQNYITWLYSQDLTEAQEFWQEKLRGFTQPTPLGKEVSSDDFALPEQPYGRRVISLSESSTEALNLLVKKNRVTFNILIQGIWGLLLSRYSHQLDIVFGASVSGRPPEISGIESMVGLLINTVPIRCTVIPDLPLWSWLQEHQQQQFQQKSYEYCSQGQIHSWSEISMSSRLYDSILVFENYPVDASIKNFSGFKISLNQNHSLGAQTQSSLTILAIPGSNFKINVVYSHSKFKGSEIKKILDHFLMIFDLIIKNPEITLTEIANAISDDQVPQVNPDHLFKEITSQDSQESFLLPRNSTERKLAKIWSDILQIEPIGIRDGFFNLGGHSLLALKLMAKIEQEFDRHLSLSTLFQAQTIEKLAICLQESTDFNSWSALVPIQTQGNQPPFFCVPGAGGNVIYLSNLACYLGEERPFYGFQSRGLDGASEPYTTVEAMARDYIGYIKAVQPEGPYYLGGHSFGALVAFEMSQQLEAQGDRVARLVILDSPVPDALENKPNIDRDWSLSRKLILVVALIEQFFGTEIGVSAEVLESLEAEEQWQYIYEQLQTVGFFPEGAGVQQIRGFVNVLMSDYDASYSYYPQSNYHIPIVLLKARDTVSEDMAEKGFGHTLKAEIASDRLWGWGRFSSEPVALYTVPGTHLTMLKPPHVQVLAETLRNCF</sequence>
<dbReference type="SMART" id="SM00823">
    <property type="entry name" value="PKS_PP"/>
    <property type="match status" value="2"/>
</dbReference>
<feature type="domain" description="Carrier" evidence="6">
    <location>
        <begin position="1043"/>
        <end position="1117"/>
    </location>
</feature>
<evidence type="ECO:0000256" key="4">
    <source>
        <dbReference type="ARBA" id="ARBA00022553"/>
    </source>
</evidence>
<dbReference type="GO" id="GO:0044550">
    <property type="term" value="P:secondary metabolite biosynthetic process"/>
    <property type="evidence" value="ECO:0007669"/>
    <property type="project" value="UniProtKB-ARBA"/>
</dbReference>
<dbReference type="GO" id="GO:0031177">
    <property type="term" value="F:phosphopantetheine binding"/>
    <property type="evidence" value="ECO:0007669"/>
    <property type="project" value="InterPro"/>
</dbReference>
<dbReference type="Gene3D" id="3.30.300.30">
    <property type="match status" value="1"/>
</dbReference>
<keyword evidence="8" id="KW-1185">Reference proteome</keyword>
<dbReference type="InterPro" id="IPR023213">
    <property type="entry name" value="CAT-like_dom_sf"/>
</dbReference>
<dbReference type="Gene3D" id="1.10.10.1830">
    <property type="entry name" value="Non-ribosomal peptide synthase, adenylation domain"/>
    <property type="match status" value="1"/>
</dbReference>
<dbReference type="InterPro" id="IPR009081">
    <property type="entry name" value="PP-bd_ACP"/>
</dbReference>
<name>A0A1L9QPC7_9CYAN</name>
<dbReference type="InterPro" id="IPR000873">
    <property type="entry name" value="AMP-dep_synth/lig_dom"/>
</dbReference>
<dbReference type="Gene3D" id="3.30.559.10">
    <property type="entry name" value="Chloramphenicol acetyltransferase-like domain"/>
    <property type="match status" value="3"/>
</dbReference>
<dbReference type="GO" id="GO:0043041">
    <property type="term" value="P:amino acid activation for nonribosomal peptide biosynthetic process"/>
    <property type="evidence" value="ECO:0007669"/>
    <property type="project" value="UniProtKB-ARBA"/>
</dbReference>
<dbReference type="CDD" id="cd19543">
    <property type="entry name" value="DCL_NRPS"/>
    <property type="match status" value="1"/>
</dbReference>
<dbReference type="InterPro" id="IPR006162">
    <property type="entry name" value="Ppantetheine_attach_site"/>
</dbReference>
<dbReference type="Proteomes" id="UP000183940">
    <property type="component" value="Unassembled WGS sequence"/>
</dbReference>
<protein>
    <recommendedName>
        <fullName evidence="6">Carrier domain-containing protein</fullName>
    </recommendedName>
</protein>
<evidence type="ECO:0000256" key="1">
    <source>
        <dbReference type="ARBA" id="ARBA00001957"/>
    </source>
</evidence>
<dbReference type="CDD" id="cd19531">
    <property type="entry name" value="LCL_NRPS-like"/>
    <property type="match status" value="1"/>
</dbReference>
<dbReference type="NCBIfam" id="TIGR01720">
    <property type="entry name" value="NRPS-para261"/>
    <property type="match status" value="1"/>
</dbReference>
<gene>
    <name evidence="7" type="ORF">BI308_16375</name>
</gene>
<dbReference type="EMBL" id="MLAW01000030">
    <property type="protein sequence ID" value="OJJ24486.1"/>
    <property type="molecule type" value="Genomic_DNA"/>
</dbReference>
<dbReference type="NCBIfam" id="TIGR01733">
    <property type="entry name" value="AA-adenyl-dom"/>
    <property type="match status" value="1"/>
</dbReference>